<dbReference type="OrthoDB" id="77931at2759"/>
<reference evidence="2" key="1">
    <citation type="submission" date="2021-01" db="EMBL/GenBank/DDBJ databases">
        <authorList>
            <consortium name="Genoscope - CEA"/>
            <person name="William W."/>
        </authorList>
    </citation>
    <scope>NUCLEOTIDE SEQUENCE</scope>
</reference>
<name>A0A8S1XYB2_9CILI</name>
<feature type="transmembrane region" description="Helical" evidence="1">
    <location>
        <begin position="2635"/>
        <end position="2661"/>
    </location>
</feature>
<comment type="caution">
    <text evidence="2">The sequence shown here is derived from an EMBL/GenBank/DDBJ whole genome shotgun (WGS) entry which is preliminary data.</text>
</comment>
<gene>
    <name evidence="2" type="ORF">PPENT_87.1.T1400132</name>
</gene>
<evidence type="ECO:0000313" key="2">
    <source>
        <dbReference type="EMBL" id="CAD8205398.1"/>
    </source>
</evidence>
<dbReference type="InterPro" id="IPR006212">
    <property type="entry name" value="Furin_repeat"/>
</dbReference>
<feature type="transmembrane region" description="Helical" evidence="1">
    <location>
        <begin position="2599"/>
        <end position="2623"/>
    </location>
</feature>
<dbReference type="SMART" id="SM00261">
    <property type="entry name" value="FU"/>
    <property type="match status" value="3"/>
</dbReference>
<keyword evidence="3" id="KW-1185">Reference proteome</keyword>
<feature type="transmembrane region" description="Helical" evidence="1">
    <location>
        <begin position="2486"/>
        <end position="2506"/>
    </location>
</feature>
<protein>
    <recommendedName>
        <fullName evidence="4">Transmembrane protein</fullName>
    </recommendedName>
</protein>
<organism evidence="2 3">
    <name type="scientific">Paramecium pentaurelia</name>
    <dbReference type="NCBI Taxonomy" id="43138"/>
    <lineage>
        <taxon>Eukaryota</taxon>
        <taxon>Sar</taxon>
        <taxon>Alveolata</taxon>
        <taxon>Ciliophora</taxon>
        <taxon>Intramacronucleata</taxon>
        <taxon>Oligohymenophorea</taxon>
        <taxon>Peniculida</taxon>
        <taxon>Parameciidae</taxon>
        <taxon>Paramecium</taxon>
    </lineage>
</organism>
<evidence type="ECO:0000313" key="3">
    <source>
        <dbReference type="Proteomes" id="UP000689195"/>
    </source>
</evidence>
<evidence type="ECO:0008006" key="4">
    <source>
        <dbReference type="Google" id="ProtNLM"/>
    </source>
</evidence>
<dbReference type="Proteomes" id="UP000689195">
    <property type="component" value="Unassembled WGS sequence"/>
</dbReference>
<feature type="transmembrane region" description="Helical" evidence="1">
    <location>
        <begin position="2794"/>
        <end position="2810"/>
    </location>
</feature>
<keyword evidence="1" id="KW-1133">Transmembrane helix</keyword>
<dbReference type="PANTHER" id="PTHR11319:SF35">
    <property type="entry name" value="OUTER MEMBRANE PROTEIN PMPC-RELATED"/>
    <property type="match status" value="1"/>
</dbReference>
<accession>A0A8S1XYB2</accession>
<feature type="transmembrane region" description="Helical" evidence="1">
    <location>
        <begin position="2681"/>
        <end position="2704"/>
    </location>
</feature>
<dbReference type="PANTHER" id="PTHR11319">
    <property type="entry name" value="G PROTEIN-COUPLED RECEPTOR-RELATED"/>
    <property type="match status" value="1"/>
</dbReference>
<dbReference type="EMBL" id="CAJJDO010000140">
    <property type="protein sequence ID" value="CAD8205398.1"/>
    <property type="molecule type" value="Genomic_DNA"/>
</dbReference>
<keyword evidence="1" id="KW-0472">Membrane</keyword>
<evidence type="ECO:0000256" key="1">
    <source>
        <dbReference type="SAM" id="Phobius"/>
    </source>
</evidence>
<feature type="transmembrane region" description="Helical" evidence="1">
    <location>
        <begin position="2822"/>
        <end position="2842"/>
    </location>
</feature>
<keyword evidence="1" id="KW-0812">Transmembrane</keyword>
<sequence length="2921" mass="341749">MFQIFYILKLVQSTCPYSNFDQFQLNSNNFYQEKNYERGNTYAFGVWTQFAPIRKNSYSDKSKPYFDSTRNLDGFHILNFQNEGNIQTIFYQQPLYVTGYPTLIILQNTQSGVLAYRIQEALFYYEGYWIFTYFSFNYDNRYNFASYSTGDDRFFNFLVTNRRLKPQTNNVKLEYGGQGLYNIDTSSFNLNIFLGRISIITIFENPISFFNNQDKVKFVQFISKCSVPQGCQNVVELLLFNEPYNQYNCTIRNYQVDIHGLVYMFDFWIKRDSYKINSENEILLSFGGLFSTLERYYQLALYWRIVNYDVILLHHLDVYYLVPGEQITQYFDNYLVQLFKPIKSYEQWTYLKYQFQKIGMYQYVYLSIYQSCCDTWEQYYVLNVPYYQQYTNYQATITLFREQELGTIIPFEGLISNLRFKYCNIIDYQFGQESNLNCNTLCKTCIGPTKYDCASCYDEQNRQLQSDLHQCLCKSNYQESDSLICQKTLLNSISQQKELYKEYNIIEVQYNKKCKYGYFEVWKNLKFIGCIKCPYFGQTHNSLNCINCILNSHNWYLEPVCNIDYSTDDSVSYYNQQLDYQTQEIFIINFDLMIIELCFGCEKITETKNSFSIIKYVNGIYTFYQCKQFLYPNNNICELCEMNCIKCKDTEKCIECNQGFYIKNDHCYQCPQGCLQCILDSRLDQVKCTDCQQGYSLVNDNCIKCGYLCEICQQKINRDTGQEYMKCLKCNYNTYISLDGESCYVNNLNHCIYPFQFSIVSNSINTILYDFQPQEIQYIKTGCIFCSTISYLTAENNQFTCTPQGSDQIKSGCYQTLHYSGYIDCSIGINNLMALGFGYCTQFIPHCTICFRLDWEYANICYICEDGYYNDYYSSFCKPCNQECATCIQIDSSKIVKSSIIKIFSMLNDFQGTKHYSQLTQNPNKNEIEIICTKCSDGYIKHFNKCIQKCPNNCKECKIINDQQVCISCIQFNDLQYHVYNGRCIQCPLNCKICHPRTDDEKLKFNPYFNNKNLEYFSHQCISPLSDDLYYDQDIQQFIKCDNIIECQKQIIIEIHVYCNQIDLDNYINQLNDQQKVIQSKFHILLENLNLTLYEYYDYFLYLNQNFIKIVTYQITIVNNQICSLNKQLNIQSNLQTNCFNLIQLNLIINGSGNTLYLNNHLQLINFKYIRIEKINIQISNGDISMDNIYGYIVEFETINIYQDLTQITSQNYLIQINQSIQINISNLQIHNINVHFQNGLFLITNQNLDIKLIVVDLIINDAKIINTSIIKFNTSQKIQTQIQNLHIQNSQFTNTTLIEQLQQTKIINIDNFIIQNSIIVNTTSFLNFKLIQKVEFKGLQFQDSILQNSNFISSSKILLLIEFNFLKLQFLEQSTLLINQDSNFLEFIQIENGKIIDNVYSNKHALILLLNSEIVYLKNIQLINNAINIDNQKDSFVKDIELSIINIQSNIVIFDTLIIQRGIGYSEFTIKNTNTFKLMNTVITLHQNYYFQSLFNNNQECKLHPFNQFMYNNLMNLQNSSYIQISNTNITDIILYDSVLFEIQILSQINSQFIMINCNFSSNILHQLNKYQKVSLLSINSNSYLNLDINNITFSQNLLNLLRESNPQKQSLILIVEAFQAKSTISNCLIEKNMNLNGQGSILYIDSDLIIVENTKFLSNSAFVYDTLKQFLRWGLTEDIFLEHLQKLYITQSNGGNGNFQARQIIFNQILLQSSISKQGAGFVFKMIEDGNIQISNSNFENLEAELMESSQGGAFHISSQSLYLSINIINTKFLDISSRKGGSIFYIIPSTKLFKITLLNSTFNNIFSIQGGIIYVEKSIHQVLIFKMRGCQLSQNLDKFNKFINSLSDVSNNELNTLTQEYSLIYCYDCQFQISDLCITNYLPIPLFQFYGSTNLKNISIQNIIFSNPLIQFSPVRESDQIILHNIEFQNCTQITITEINIPQKQQEKIINNNVRTSCNQSLIDAPLFIMSFNESFSNINQITLLDTLFIQIQSSTMSMILFKFADYYQKHQIQLSQINLQNNKCNKCSNGLLNFQNSKQISIKITKITLSNSYCGNNGCISFIQLDKRILQSLDSKYYIDNSFIRIEDLQCINNTAQYGGCLFIQNQIISISQSLIRGNKAVYGGAIFTKGINSTMISENVIITNNSAQFGSAIYNQDNLKRNVKGIELIDNYGLNQIDEQPQQIYLQIFKDQIIKPTIVSSSKNHIKSQIIGKDGQISIIHIPTGIPLKVYRKFEIEKNSYNQKIIEMRLYAINSQLEIVRNLTNTYCELKINNQFGQVQNLFLNKNKIYFNQSTFSYNLDDLIFYIPSDSNQTFEFSIKCNSIYVPILNNTNNLIEGYHQNYTLSLLIKPNECQLGEYSQSKEDYCHQCLVNQKQYSVIVGATNCQTVDDQKIQEITQAQIFLKKGYWRMKVTTSIIDFCLNRQENCIGGWGVGNDLCQQGYIGALCEQCDYYNIRGGGYYQRESFFECQICEKDDLHQIINFAITILIFICLLVLVNYLSKKRVQFIRLNVKEFRVPFRQGFFKQKEVLMGQSIKIILFYFQIISYTQEISSVFSDEIQQLIHFFGDPFTLLGIYKECQLLNLEVNVIYISLLQNFICILILITTFVCICFARIFIQKLKITQMEFFNFVYLIYIFIVGSFIRSIIQLIAFRNIQDVYWIHKNISYNYTDKDHLRLVLFLFLPIVIGLGIVLPYLLLQKLKSSLFLSKRIPFKDFGFWFTSYQNDHQHWEFYKFLLVNGLICIIIMIDANDTIKGVLSYSLLIIYTKVCQDSKIYYHAQMNRFESQLNIISIIILIFCTLISIQEYQGSILKNIILNFINSLFILGGIFIILHLLKLNSQYIKRIFCRLFENLGIFNEIFIKYNIFQAHSKTSIEIRKKRFEQLRVFLKQQSKTQLLIKKEYQISEEQNETQRF</sequence>
<proteinExistence type="predicted"/>